<feature type="region of interest" description="Disordered" evidence="1">
    <location>
        <begin position="136"/>
        <end position="156"/>
    </location>
</feature>
<accession>A0ABY6Z0R5</accession>
<evidence type="ECO:0000313" key="3">
    <source>
        <dbReference type="Proteomes" id="UP001164803"/>
    </source>
</evidence>
<evidence type="ECO:0000256" key="1">
    <source>
        <dbReference type="SAM" id="MobiDB-lite"/>
    </source>
</evidence>
<feature type="region of interest" description="Disordered" evidence="1">
    <location>
        <begin position="40"/>
        <end position="84"/>
    </location>
</feature>
<proteinExistence type="predicted"/>
<evidence type="ECO:0000313" key="2">
    <source>
        <dbReference type="EMBL" id="WAH36406.1"/>
    </source>
</evidence>
<name>A0ABY6Z0R5_9BACL</name>
<reference evidence="2" key="1">
    <citation type="submission" date="2022-08" db="EMBL/GenBank/DDBJ databases">
        <title>Alicyclobacillus dauci DSM2870, complete genome.</title>
        <authorList>
            <person name="Wang Q."/>
            <person name="Cai R."/>
            <person name="Wang Z."/>
        </authorList>
    </citation>
    <scope>NUCLEOTIDE SEQUENCE</scope>
    <source>
        <strain evidence="2">DSM 28700</strain>
    </source>
</reference>
<gene>
    <name evidence="2" type="ORF">NZD86_19630</name>
</gene>
<protein>
    <submittedName>
        <fullName evidence="2">Uncharacterized protein</fullName>
    </submittedName>
</protein>
<sequence length="156" mass="17826">MNRFTRLRWIPILLRAYYEAQMRLDAERGETQSEKILVKDNERSRKVPLRAETGKRPKVKRRTSMEKFKPTSPNTSLPKAPLSGGTNVQLLKELRATNEKLEELASIREQLRELGMSVEDVNRRIDELRVTKEVVESQANAQSVTPGVGQLPPFGV</sequence>
<dbReference type="RefSeq" id="WP_268043745.1">
    <property type="nucleotide sequence ID" value="NZ_CP104064.1"/>
</dbReference>
<dbReference type="EMBL" id="CP104064">
    <property type="protein sequence ID" value="WAH36406.1"/>
    <property type="molecule type" value="Genomic_DNA"/>
</dbReference>
<dbReference type="Proteomes" id="UP001164803">
    <property type="component" value="Chromosome"/>
</dbReference>
<organism evidence="2 3">
    <name type="scientific">Alicyclobacillus dauci</name>
    <dbReference type="NCBI Taxonomy" id="1475485"/>
    <lineage>
        <taxon>Bacteria</taxon>
        <taxon>Bacillati</taxon>
        <taxon>Bacillota</taxon>
        <taxon>Bacilli</taxon>
        <taxon>Bacillales</taxon>
        <taxon>Alicyclobacillaceae</taxon>
        <taxon>Alicyclobacillus</taxon>
    </lineage>
</organism>
<keyword evidence="3" id="KW-1185">Reference proteome</keyword>